<reference evidence="2 3" key="1">
    <citation type="submission" date="2022-12" db="EMBL/GenBank/DDBJ databases">
        <title>Chromosome-level genome assembly of true bugs.</title>
        <authorList>
            <person name="Ma L."/>
            <person name="Li H."/>
        </authorList>
    </citation>
    <scope>NUCLEOTIDE SEQUENCE [LARGE SCALE GENOMIC DNA]</scope>
    <source>
        <strain evidence="2">Lab_2022b</strain>
    </source>
</reference>
<feature type="transmembrane region" description="Helical" evidence="1">
    <location>
        <begin position="15"/>
        <end position="37"/>
    </location>
</feature>
<feature type="transmembrane region" description="Helical" evidence="1">
    <location>
        <begin position="67"/>
        <end position="83"/>
    </location>
</feature>
<comment type="caution">
    <text evidence="2">The sequence shown here is derived from an EMBL/GenBank/DDBJ whole genome shotgun (WGS) entry which is preliminary data.</text>
</comment>
<feature type="transmembrane region" description="Helical" evidence="1">
    <location>
        <begin position="44"/>
        <end position="61"/>
    </location>
</feature>
<keyword evidence="1" id="KW-0472">Membrane</keyword>
<protein>
    <submittedName>
        <fullName evidence="2">Uncharacterized protein</fullName>
    </submittedName>
</protein>
<evidence type="ECO:0000256" key="1">
    <source>
        <dbReference type="SAM" id="Phobius"/>
    </source>
</evidence>
<evidence type="ECO:0000313" key="3">
    <source>
        <dbReference type="Proteomes" id="UP001461498"/>
    </source>
</evidence>
<accession>A0AAW1CQD6</accession>
<dbReference type="AlphaFoldDB" id="A0AAW1CQD6"/>
<keyword evidence="1" id="KW-1133">Transmembrane helix</keyword>
<keyword evidence="3" id="KW-1185">Reference proteome</keyword>
<dbReference type="EMBL" id="JAPXFL010000010">
    <property type="protein sequence ID" value="KAK9500542.1"/>
    <property type="molecule type" value="Genomic_DNA"/>
</dbReference>
<sequence length="104" mass="13127">MFLLIIFVFCLPQDIFFYFIFVSGLFLYFFFFFFFFFVYHFSHFVHIFIYFCVFCRFNFVAVVDVVFFHQFTINFVFVFLFLFKTHHVHYLLDNRFHLHHVDNP</sequence>
<gene>
    <name evidence="2" type="ORF">O3M35_001786</name>
</gene>
<proteinExistence type="predicted"/>
<organism evidence="2 3">
    <name type="scientific">Rhynocoris fuscipes</name>
    <dbReference type="NCBI Taxonomy" id="488301"/>
    <lineage>
        <taxon>Eukaryota</taxon>
        <taxon>Metazoa</taxon>
        <taxon>Ecdysozoa</taxon>
        <taxon>Arthropoda</taxon>
        <taxon>Hexapoda</taxon>
        <taxon>Insecta</taxon>
        <taxon>Pterygota</taxon>
        <taxon>Neoptera</taxon>
        <taxon>Paraneoptera</taxon>
        <taxon>Hemiptera</taxon>
        <taxon>Heteroptera</taxon>
        <taxon>Panheteroptera</taxon>
        <taxon>Cimicomorpha</taxon>
        <taxon>Reduviidae</taxon>
        <taxon>Harpactorinae</taxon>
        <taxon>Harpactorini</taxon>
        <taxon>Rhynocoris</taxon>
    </lineage>
</organism>
<keyword evidence="1" id="KW-0812">Transmembrane</keyword>
<evidence type="ECO:0000313" key="2">
    <source>
        <dbReference type="EMBL" id="KAK9500542.1"/>
    </source>
</evidence>
<name>A0AAW1CQD6_9HEMI</name>
<dbReference type="Proteomes" id="UP001461498">
    <property type="component" value="Unassembled WGS sequence"/>
</dbReference>